<feature type="compositionally biased region" description="Low complexity" evidence="1">
    <location>
        <begin position="129"/>
        <end position="144"/>
    </location>
</feature>
<keyword evidence="3" id="KW-0732">Signal</keyword>
<keyword evidence="2" id="KW-0472">Membrane</keyword>
<feature type="chain" id="PRO_5021195359" description="Mid2 domain-containing protein" evidence="3">
    <location>
        <begin position="18"/>
        <end position="365"/>
    </location>
</feature>
<feature type="compositionally biased region" description="Basic and acidic residues" evidence="1">
    <location>
        <begin position="83"/>
        <end position="100"/>
    </location>
</feature>
<evidence type="ECO:0000313" key="5">
    <source>
        <dbReference type="Proteomes" id="UP000319663"/>
    </source>
</evidence>
<feature type="signal peptide" evidence="3">
    <location>
        <begin position="1"/>
        <end position="17"/>
    </location>
</feature>
<dbReference type="EMBL" id="VIFY01000204">
    <property type="protein sequence ID" value="TQB68599.1"/>
    <property type="molecule type" value="Genomic_DNA"/>
</dbReference>
<proteinExistence type="predicted"/>
<dbReference type="Proteomes" id="UP000319663">
    <property type="component" value="Unassembled WGS sequence"/>
</dbReference>
<evidence type="ECO:0000256" key="2">
    <source>
        <dbReference type="SAM" id="Phobius"/>
    </source>
</evidence>
<feature type="region of interest" description="Disordered" evidence="1">
    <location>
        <begin position="83"/>
        <end position="112"/>
    </location>
</feature>
<comment type="caution">
    <text evidence="4">The sequence shown here is derived from an EMBL/GenBank/DDBJ whole genome shotgun (WGS) entry which is preliminary data.</text>
</comment>
<feature type="region of interest" description="Disordered" evidence="1">
    <location>
        <begin position="129"/>
        <end position="166"/>
    </location>
</feature>
<keyword evidence="5" id="KW-1185">Reference proteome</keyword>
<evidence type="ECO:0000256" key="3">
    <source>
        <dbReference type="SAM" id="SignalP"/>
    </source>
</evidence>
<reference evidence="4 5" key="1">
    <citation type="submission" date="2019-06" db="EMBL/GenBank/DDBJ databases">
        <title>Wine fermentation using esterase from Monascus purpureus.</title>
        <authorList>
            <person name="Geng C."/>
            <person name="Zhang Y."/>
        </authorList>
    </citation>
    <scope>NUCLEOTIDE SEQUENCE [LARGE SCALE GENOMIC DNA]</scope>
    <source>
        <strain evidence="4">HQ1</strain>
    </source>
</reference>
<keyword evidence="2" id="KW-1133">Transmembrane helix</keyword>
<protein>
    <recommendedName>
        <fullName evidence="6">Mid2 domain-containing protein</fullName>
    </recommendedName>
</protein>
<sequence length="365" mass="39083">MQGLFVLLIGILSVVAASPKFPSTPIQNPSALSPSSSSGIWKRGGLSAIQSYLITAQLSLVERGGNVYDALTGLLLDKRLGPENHDEVQKKEDHNIDGGHHGASQTSDATEISHETDSMTMITGQVTSTNSSTFAEASSNSSTSGVPAATSTSPASTDDETDVPHLPHWSYEKSSIAAASFLIVVFAAAMTFLATVYFRKIRRHCIRRRRKRREDSSAIPLVDKGALSSDREAGTFTGVYPPPVSFVAENSDDGNLATLEYQGDDVVPFEGTFEGIGKVEIETRISADESNATETNMAVSEQRTAPERNDFHRASIDLGSAHTFAQHHADQVGESQPSIGRSSDAAEFPALGLLEWVNSAFPKTN</sequence>
<dbReference type="AlphaFoldDB" id="A0A507QJA7"/>
<evidence type="ECO:0008006" key="6">
    <source>
        <dbReference type="Google" id="ProtNLM"/>
    </source>
</evidence>
<organism evidence="4 5">
    <name type="scientific">Monascus purpureus</name>
    <name type="common">Red mold</name>
    <name type="synonym">Monascus anka</name>
    <dbReference type="NCBI Taxonomy" id="5098"/>
    <lineage>
        <taxon>Eukaryota</taxon>
        <taxon>Fungi</taxon>
        <taxon>Dikarya</taxon>
        <taxon>Ascomycota</taxon>
        <taxon>Pezizomycotina</taxon>
        <taxon>Eurotiomycetes</taxon>
        <taxon>Eurotiomycetidae</taxon>
        <taxon>Eurotiales</taxon>
        <taxon>Aspergillaceae</taxon>
        <taxon>Monascus</taxon>
    </lineage>
</organism>
<dbReference type="OrthoDB" id="4501674at2759"/>
<feature type="transmembrane region" description="Helical" evidence="2">
    <location>
        <begin position="176"/>
        <end position="198"/>
    </location>
</feature>
<evidence type="ECO:0000313" key="4">
    <source>
        <dbReference type="EMBL" id="TQB68599.1"/>
    </source>
</evidence>
<accession>A0A507QJA7</accession>
<evidence type="ECO:0000256" key="1">
    <source>
        <dbReference type="SAM" id="MobiDB-lite"/>
    </source>
</evidence>
<gene>
    <name evidence="4" type="ORF">MPDQ_003191</name>
</gene>
<keyword evidence="2" id="KW-0812">Transmembrane</keyword>
<name>A0A507QJA7_MONPU</name>